<protein>
    <submittedName>
        <fullName evidence="2">Uncharacterized protein</fullName>
    </submittedName>
</protein>
<evidence type="ECO:0000313" key="2">
    <source>
        <dbReference type="EMBL" id="ELW61430.1"/>
    </source>
</evidence>
<dbReference type="AlphaFoldDB" id="L9KEY2"/>
<evidence type="ECO:0000313" key="3">
    <source>
        <dbReference type="Proteomes" id="UP000011518"/>
    </source>
</evidence>
<reference evidence="3" key="2">
    <citation type="journal article" date="2013" name="Nat. Commun.">
        <title>Genome of the Chinese tree shrew.</title>
        <authorList>
            <person name="Fan Y."/>
            <person name="Huang Z.Y."/>
            <person name="Cao C.C."/>
            <person name="Chen C.S."/>
            <person name="Chen Y.X."/>
            <person name="Fan D.D."/>
            <person name="He J."/>
            <person name="Hou H.L."/>
            <person name="Hu L."/>
            <person name="Hu X.T."/>
            <person name="Jiang X.T."/>
            <person name="Lai R."/>
            <person name="Lang Y.S."/>
            <person name="Liang B."/>
            <person name="Liao S.G."/>
            <person name="Mu D."/>
            <person name="Ma Y.Y."/>
            <person name="Niu Y.Y."/>
            <person name="Sun X.Q."/>
            <person name="Xia J.Q."/>
            <person name="Xiao J."/>
            <person name="Xiong Z.Q."/>
            <person name="Xu L."/>
            <person name="Yang L."/>
            <person name="Zhang Y."/>
            <person name="Zhao W."/>
            <person name="Zhao X.D."/>
            <person name="Zheng Y.T."/>
            <person name="Zhou J.M."/>
            <person name="Zhu Y.B."/>
            <person name="Zhang G.J."/>
            <person name="Wang J."/>
            <person name="Yao Y.G."/>
        </authorList>
    </citation>
    <scope>NUCLEOTIDE SEQUENCE [LARGE SCALE GENOMIC DNA]</scope>
</reference>
<accession>L9KEY2</accession>
<dbReference type="Proteomes" id="UP000011518">
    <property type="component" value="Unassembled WGS sequence"/>
</dbReference>
<proteinExistence type="predicted"/>
<sequence>MLRGSPIRGNAVVMYKAELLGVSIPSLGYPAPPHLPRSLAPTRTCQPQGTKAEPSCPLLQPEDESRGLSGECGPRRLEDHLQSLSTCLPVSSMGPSVAVMSSFKNMALITVLPISKA</sequence>
<dbReference type="EMBL" id="KB320877">
    <property type="protein sequence ID" value="ELW61430.1"/>
    <property type="molecule type" value="Genomic_DNA"/>
</dbReference>
<organism evidence="2 3">
    <name type="scientific">Tupaia chinensis</name>
    <name type="common">Chinese tree shrew</name>
    <name type="synonym">Tupaia belangeri chinensis</name>
    <dbReference type="NCBI Taxonomy" id="246437"/>
    <lineage>
        <taxon>Eukaryota</taxon>
        <taxon>Metazoa</taxon>
        <taxon>Chordata</taxon>
        <taxon>Craniata</taxon>
        <taxon>Vertebrata</taxon>
        <taxon>Euteleostomi</taxon>
        <taxon>Mammalia</taxon>
        <taxon>Eutheria</taxon>
        <taxon>Euarchontoglires</taxon>
        <taxon>Scandentia</taxon>
        <taxon>Tupaiidae</taxon>
        <taxon>Tupaia</taxon>
    </lineage>
</organism>
<keyword evidence="3" id="KW-1185">Reference proteome</keyword>
<evidence type="ECO:0000256" key="1">
    <source>
        <dbReference type="SAM" id="MobiDB-lite"/>
    </source>
</evidence>
<feature type="region of interest" description="Disordered" evidence="1">
    <location>
        <begin position="33"/>
        <end position="74"/>
    </location>
</feature>
<dbReference type="InParanoid" id="L9KEY2"/>
<name>L9KEY2_TUPCH</name>
<reference evidence="3" key="1">
    <citation type="submission" date="2012-07" db="EMBL/GenBank/DDBJ databases">
        <title>Genome of the Chinese tree shrew, a rising model animal genetically related to primates.</title>
        <authorList>
            <person name="Zhang G."/>
            <person name="Fan Y."/>
            <person name="Yao Y."/>
            <person name="Huang Z."/>
        </authorList>
    </citation>
    <scope>NUCLEOTIDE SEQUENCE [LARGE SCALE GENOMIC DNA]</scope>
</reference>
<gene>
    <name evidence="2" type="ORF">TREES_T100017883</name>
</gene>